<dbReference type="EMBL" id="FMIA01000002">
    <property type="protein sequence ID" value="SCL65060.1"/>
    <property type="molecule type" value="Genomic_DNA"/>
</dbReference>
<dbReference type="STRING" id="683228.GA0070617_5644"/>
<name>A0A1C6VGN8_9ACTN</name>
<proteinExistence type="predicted"/>
<feature type="transmembrane region" description="Helical" evidence="1">
    <location>
        <begin position="27"/>
        <end position="47"/>
    </location>
</feature>
<reference evidence="2 3" key="1">
    <citation type="submission" date="2016-06" db="EMBL/GenBank/DDBJ databases">
        <authorList>
            <person name="Kjaerup R.B."/>
            <person name="Dalgaard T.S."/>
            <person name="Juul-Madsen H.R."/>
        </authorList>
    </citation>
    <scope>NUCLEOTIDE SEQUENCE [LARGE SCALE GENOMIC DNA]</scope>
    <source>
        <strain evidence="2 3">DSM 45577</strain>
    </source>
</reference>
<protein>
    <submittedName>
        <fullName evidence="2">Uncharacterized protein</fullName>
    </submittedName>
</protein>
<gene>
    <name evidence="2" type="ORF">GA0070617_5644</name>
</gene>
<sequence>MAVLASLATLSILVVLLLWRRDDVLTVALALLGVLCGVVTVVAVNAARYGRQPRETAAPQPYVPTPLGVDADTLDTLDSRDAMHAVNVRRRRASGLNDR</sequence>
<keyword evidence="1" id="KW-1133">Transmembrane helix</keyword>
<dbReference type="AlphaFoldDB" id="A0A1C6VGN8"/>
<accession>A0A1C6VGN8</accession>
<dbReference type="RefSeq" id="WP_091445179.1">
    <property type="nucleotide sequence ID" value="NZ_BMMJ01000023.1"/>
</dbReference>
<keyword evidence="1" id="KW-0812">Transmembrane</keyword>
<evidence type="ECO:0000256" key="1">
    <source>
        <dbReference type="SAM" id="Phobius"/>
    </source>
</evidence>
<dbReference type="OrthoDB" id="3402388at2"/>
<evidence type="ECO:0000313" key="3">
    <source>
        <dbReference type="Proteomes" id="UP000198937"/>
    </source>
</evidence>
<keyword evidence="1" id="KW-0472">Membrane</keyword>
<organism evidence="2 3">
    <name type="scientific">Micromonospora yangpuensis</name>
    <dbReference type="NCBI Taxonomy" id="683228"/>
    <lineage>
        <taxon>Bacteria</taxon>
        <taxon>Bacillati</taxon>
        <taxon>Actinomycetota</taxon>
        <taxon>Actinomycetes</taxon>
        <taxon>Micromonosporales</taxon>
        <taxon>Micromonosporaceae</taxon>
        <taxon>Micromonospora</taxon>
    </lineage>
</organism>
<dbReference type="Proteomes" id="UP000198937">
    <property type="component" value="Unassembled WGS sequence"/>
</dbReference>
<keyword evidence="3" id="KW-1185">Reference proteome</keyword>
<evidence type="ECO:0000313" key="2">
    <source>
        <dbReference type="EMBL" id="SCL65060.1"/>
    </source>
</evidence>